<dbReference type="AlphaFoldDB" id="A0A4C1X9A5"/>
<name>A0A4C1X9A5_EUMVA</name>
<dbReference type="EMBL" id="BGZK01000748">
    <property type="protein sequence ID" value="GBP58939.1"/>
    <property type="molecule type" value="Genomic_DNA"/>
</dbReference>
<sequence>MKHHARRLFITGLENPSAVVSISVINQSQEQSQYRLPSTAVDNKNIDVVRRMIETDSRALSLSWRSQVVPLSLLYYLRNKDIFDLIWFSSGNHERRSMTQPPTRWANVRLVCHRLLSVVQHRMSWRILNPKCSLCPAVGGTSGDFQMDKISCVRVTDMLTQAMPKLLNARISDFRPFTPARRAPALLTIAVTCAVTMSSTNGSKCPPIH</sequence>
<keyword evidence="2" id="KW-1185">Reference proteome</keyword>
<gene>
    <name evidence="1" type="ORF">EVAR_47002_1</name>
</gene>
<evidence type="ECO:0000313" key="1">
    <source>
        <dbReference type="EMBL" id="GBP58939.1"/>
    </source>
</evidence>
<dbReference type="Proteomes" id="UP000299102">
    <property type="component" value="Unassembled WGS sequence"/>
</dbReference>
<organism evidence="1 2">
    <name type="scientific">Eumeta variegata</name>
    <name type="common">Bagworm moth</name>
    <name type="synonym">Eumeta japonica</name>
    <dbReference type="NCBI Taxonomy" id="151549"/>
    <lineage>
        <taxon>Eukaryota</taxon>
        <taxon>Metazoa</taxon>
        <taxon>Ecdysozoa</taxon>
        <taxon>Arthropoda</taxon>
        <taxon>Hexapoda</taxon>
        <taxon>Insecta</taxon>
        <taxon>Pterygota</taxon>
        <taxon>Neoptera</taxon>
        <taxon>Endopterygota</taxon>
        <taxon>Lepidoptera</taxon>
        <taxon>Glossata</taxon>
        <taxon>Ditrysia</taxon>
        <taxon>Tineoidea</taxon>
        <taxon>Psychidae</taxon>
        <taxon>Oiketicinae</taxon>
        <taxon>Eumeta</taxon>
    </lineage>
</organism>
<proteinExistence type="predicted"/>
<protein>
    <submittedName>
        <fullName evidence="1">Uncharacterized protein</fullName>
    </submittedName>
</protein>
<comment type="caution">
    <text evidence="1">The sequence shown here is derived from an EMBL/GenBank/DDBJ whole genome shotgun (WGS) entry which is preliminary data.</text>
</comment>
<evidence type="ECO:0000313" key="2">
    <source>
        <dbReference type="Proteomes" id="UP000299102"/>
    </source>
</evidence>
<accession>A0A4C1X9A5</accession>
<reference evidence="1 2" key="1">
    <citation type="journal article" date="2019" name="Commun. Biol.">
        <title>The bagworm genome reveals a unique fibroin gene that provides high tensile strength.</title>
        <authorList>
            <person name="Kono N."/>
            <person name="Nakamura H."/>
            <person name="Ohtoshi R."/>
            <person name="Tomita M."/>
            <person name="Numata K."/>
            <person name="Arakawa K."/>
        </authorList>
    </citation>
    <scope>NUCLEOTIDE SEQUENCE [LARGE SCALE GENOMIC DNA]</scope>
</reference>